<evidence type="ECO:0000256" key="2">
    <source>
        <dbReference type="ARBA" id="ARBA00023015"/>
    </source>
</evidence>
<dbReference type="InterPro" id="IPR000847">
    <property type="entry name" value="LysR_HTH_N"/>
</dbReference>
<name>A0ABN5B718_9SPHN</name>
<dbReference type="Gene3D" id="3.40.190.10">
    <property type="entry name" value="Periplasmic binding protein-like II"/>
    <property type="match status" value="2"/>
</dbReference>
<evidence type="ECO:0000313" key="7">
    <source>
        <dbReference type="Proteomes" id="UP000258016"/>
    </source>
</evidence>
<dbReference type="InterPro" id="IPR036388">
    <property type="entry name" value="WH-like_DNA-bd_sf"/>
</dbReference>
<keyword evidence="4" id="KW-0804">Transcription</keyword>
<evidence type="ECO:0000256" key="4">
    <source>
        <dbReference type="ARBA" id="ARBA00023163"/>
    </source>
</evidence>
<dbReference type="Pfam" id="PF03466">
    <property type="entry name" value="LysR_substrate"/>
    <property type="match status" value="1"/>
</dbReference>
<dbReference type="Pfam" id="PF00126">
    <property type="entry name" value="HTH_1"/>
    <property type="match status" value="1"/>
</dbReference>
<feature type="domain" description="HTH lysR-type" evidence="5">
    <location>
        <begin position="6"/>
        <end position="63"/>
    </location>
</feature>
<keyword evidence="7" id="KW-1185">Reference proteome</keyword>
<dbReference type="InterPro" id="IPR037402">
    <property type="entry name" value="YidZ_PBP2"/>
</dbReference>
<dbReference type="Gene3D" id="1.10.10.10">
    <property type="entry name" value="Winged helix-like DNA-binding domain superfamily/Winged helix DNA-binding domain"/>
    <property type="match status" value="1"/>
</dbReference>
<dbReference type="EMBL" id="CP020083">
    <property type="protein sequence ID" value="ASR51424.1"/>
    <property type="molecule type" value="Genomic_DNA"/>
</dbReference>
<protein>
    <submittedName>
        <fullName evidence="6">LysR family transcriptional regulator</fullName>
    </submittedName>
</protein>
<evidence type="ECO:0000313" key="6">
    <source>
        <dbReference type="EMBL" id="ASR51424.1"/>
    </source>
</evidence>
<dbReference type="PANTHER" id="PTHR30118:SF15">
    <property type="entry name" value="TRANSCRIPTIONAL REGULATORY PROTEIN"/>
    <property type="match status" value="1"/>
</dbReference>
<keyword evidence="3" id="KW-0238">DNA-binding</keyword>
<proteinExistence type="inferred from homology"/>
<organism evidence="6 7">
    <name type="scientific">Blastomonas fulva</name>
    <dbReference type="NCBI Taxonomy" id="1550728"/>
    <lineage>
        <taxon>Bacteria</taxon>
        <taxon>Pseudomonadati</taxon>
        <taxon>Pseudomonadota</taxon>
        <taxon>Alphaproteobacteria</taxon>
        <taxon>Sphingomonadales</taxon>
        <taxon>Sphingomonadaceae</taxon>
        <taxon>Blastomonas</taxon>
    </lineage>
</organism>
<evidence type="ECO:0000256" key="3">
    <source>
        <dbReference type="ARBA" id="ARBA00023125"/>
    </source>
</evidence>
<dbReference type="InterPro" id="IPR036390">
    <property type="entry name" value="WH_DNA-bd_sf"/>
</dbReference>
<dbReference type="InterPro" id="IPR005119">
    <property type="entry name" value="LysR_subst-bd"/>
</dbReference>
<sequence>MNLRSVDMNLLVLLDVLLEEHHVGRAAERVGLSQPAMSAALQRCRHLFRDQLLERSRGTMRPTPKADSLRQPLKELLAAATTIIAPPVVPIDELKATLRLTMADLSALLVLEPLLADLALSAPGIDIVLQPWTGAAHARRALKDGSTDIAVSVFETGDDDLFCAPVTEEAYVVAMRDDHPAAHGFTLEKWMSFPHIVVSGRGDARTSLDSELAARGLRRRIGVVVPTFGMVIPLLRCTPMIAMAPEKLVSRTPGLSVFRPPVAVPNISLSLAWLRRRESDPALRHVADRLAAHLH</sequence>
<accession>A0ABN5B718</accession>
<gene>
    <name evidence="6" type="ORF">B5J99_08090</name>
</gene>
<dbReference type="InterPro" id="IPR050389">
    <property type="entry name" value="LysR-type_TF"/>
</dbReference>
<dbReference type="SUPFAM" id="SSF46785">
    <property type="entry name" value="Winged helix' DNA-binding domain"/>
    <property type="match status" value="1"/>
</dbReference>
<dbReference type="PANTHER" id="PTHR30118">
    <property type="entry name" value="HTH-TYPE TRANSCRIPTIONAL REGULATOR LEUO-RELATED"/>
    <property type="match status" value="1"/>
</dbReference>
<dbReference type="PROSITE" id="PS50931">
    <property type="entry name" value="HTH_LYSR"/>
    <property type="match status" value="1"/>
</dbReference>
<comment type="similarity">
    <text evidence="1">Belongs to the LysR transcriptional regulatory family.</text>
</comment>
<dbReference type="CDD" id="cd08417">
    <property type="entry name" value="PBP2_Nitroaromatics_like"/>
    <property type="match status" value="1"/>
</dbReference>
<evidence type="ECO:0000256" key="1">
    <source>
        <dbReference type="ARBA" id="ARBA00009437"/>
    </source>
</evidence>
<dbReference type="Proteomes" id="UP000258016">
    <property type="component" value="Chromosome"/>
</dbReference>
<evidence type="ECO:0000259" key="5">
    <source>
        <dbReference type="PROSITE" id="PS50931"/>
    </source>
</evidence>
<keyword evidence="2" id="KW-0805">Transcription regulation</keyword>
<dbReference type="SUPFAM" id="SSF53850">
    <property type="entry name" value="Periplasmic binding protein-like II"/>
    <property type="match status" value="1"/>
</dbReference>
<reference evidence="6 7" key="1">
    <citation type="submission" date="2017-03" db="EMBL/GenBank/DDBJ databases">
        <title>Complete genome sequence of Blastomonas fulva degrading microcsystin LR.</title>
        <authorList>
            <person name="Lee H.-g."/>
            <person name="Jin L."/>
            <person name="oh H.-M."/>
        </authorList>
    </citation>
    <scope>NUCLEOTIDE SEQUENCE [LARGE SCALE GENOMIC DNA]</scope>
    <source>
        <strain evidence="6 7">T2</strain>
    </source>
</reference>